<dbReference type="CDD" id="cd05403">
    <property type="entry name" value="NT_KNTase_like"/>
    <property type="match status" value="1"/>
</dbReference>
<gene>
    <name evidence="2" type="ORF">CVT63_07750</name>
</gene>
<dbReference type="GO" id="GO:0016779">
    <property type="term" value="F:nucleotidyltransferase activity"/>
    <property type="evidence" value="ECO:0007669"/>
    <property type="project" value="InterPro"/>
</dbReference>
<dbReference type="Proteomes" id="UP000233654">
    <property type="component" value="Unassembled WGS sequence"/>
</dbReference>
<dbReference type="InterPro" id="IPR001845">
    <property type="entry name" value="HTH_ArsR_DNA-bd_dom"/>
</dbReference>
<dbReference type="EMBL" id="PHEX01000090">
    <property type="protein sequence ID" value="PKQ27486.1"/>
    <property type="molecule type" value="Genomic_DNA"/>
</dbReference>
<accession>A0A2N3G420</accession>
<name>A0A2N3G420_9ACTN</name>
<protein>
    <recommendedName>
        <fullName evidence="1">HTH arsR-type domain-containing protein</fullName>
    </recommendedName>
</protein>
<dbReference type="Gene3D" id="1.10.10.10">
    <property type="entry name" value="Winged helix-like DNA-binding domain superfamily/Winged helix DNA-binding domain"/>
    <property type="match status" value="1"/>
</dbReference>
<sequence length="203" mass="22603">MKLHGAVEDILGSKIKIGILRLLFRTRGLFSGREISRMVGFSPTHTISNLRELEAAGLILRQRAGKTDLYQLNDKNSAIDGVLAPIFDWESNLLAELAEMFADRLGAKIVSIRLFGSVARGEEKSDSDVDLLLTLTDGVDIDELEEVIAEIDLDAGRRLGCPVSTVFVTESEYTKKVKSKKGFWKDIPRESKVIYERTICGRC</sequence>
<comment type="caution">
    <text evidence="2">The sequence shown here is derived from an EMBL/GenBank/DDBJ whole genome shotgun (WGS) entry which is preliminary data.</text>
</comment>
<dbReference type="SUPFAM" id="SSF46785">
    <property type="entry name" value="Winged helix' DNA-binding domain"/>
    <property type="match status" value="1"/>
</dbReference>
<evidence type="ECO:0000313" key="3">
    <source>
        <dbReference type="Proteomes" id="UP000233654"/>
    </source>
</evidence>
<dbReference type="CDD" id="cd00090">
    <property type="entry name" value="HTH_ARSR"/>
    <property type="match status" value="1"/>
</dbReference>
<evidence type="ECO:0000259" key="1">
    <source>
        <dbReference type="PROSITE" id="PS50987"/>
    </source>
</evidence>
<dbReference type="SUPFAM" id="SSF81301">
    <property type="entry name" value="Nucleotidyltransferase"/>
    <property type="match status" value="1"/>
</dbReference>
<dbReference type="InterPro" id="IPR011991">
    <property type="entry name" value="ArsR-like_HTH"/>
</dbReference>
<dbReference type="InterPro" id="IPR036388">
    <property type="entry name" value="WH-like_DNA-bd_sf"/>
</dbReference>
<dbReference type="PROSITE" id="PS50987">
    <property type="entry name" value="HTH_ARSR_2"/>
    <property type="match status" value="1"/>
</dbReference>
<dbReference type="InterPro" id="IPR043519">
    <property type="entry name" value="NT_sf"/>
</dbReference>
<dbReference type="InterPro" id="IPR036390">
    <property type="entry name" value="WH_DNA-bd_sf"/>
</dbReference>
<dbReference type="InterPro" id="IPR002934">
    <property type="entry name" value="Polymerase_NTP_transf_dom"/>
</dbReference>
<dbReference type="SMART" id="SM00418">
    <property type="entry name" value="HTH_ARSR"/>
    <property type="match status" value="1"/>
</dbReference>
<dbReference type="InterPro" id="IPR052548">
    <property type="entry name" value="Type_VII_TA_antitoxin"/>
</dbReference>
<dbReference type="PANTHER" id="PTHR33933:SF1">
    <property type="entry name" value="PROTEIN ADENYLYLTRANSFERASE MNTA-RELATED"/>
    <property type="match status" value="1"/>
</dbReference>
<proteinExistence type="predicted"/>
<dbReference type="Gene3D" id="3.30.460.10">
    <property type="entry name" value="Beta Polymerase, domain 2"/>
    <property type="match status" value="1"/>
</dbReference>
<feature type="domain" description="HTH arsR-type" evidence="1">
    <location>
        <begin position="1"/>
        <end position="92"/>
    </location>
</feature>
<evidence type="ECO:0000313" key="2">
    <source>
        <dbReference type="EMBL" id="PKQ27486.1"/>
    </source>
</evidence>
<dbReference type="Pfam" id="PF01909">
    <property type="entry name" value="NTP_transf_2"/>
    <property type="match status" value="1"/>
</dbReference>
<organism evidence="2 3">
    <name type="scientific">Candidatus Anoxymicrobium japonicum</name>
    <dbReference type="NCBI Taxonomy" id="2013648"/>
    <lineage>
        <taxon>Bacteria</taxon>
        <taxon>Bacillati</taxon>
        <taxon>Actinomycetota</taxon>
        <taxon>Candidatus Geothermincolia</taxon>
        <taxon>Candidatus Geothermincolales</taxon>
        <taxon>Candidatus Anoxymicrobiaceae</taxon>
        <taxon>Candidatus Anoxymicrobium</taxon>
    </lineage>
</organism>
<dbReference type="AlphaFoldDB" id="A0A2N3G420"/>
<reference evidence="2 3" key="1">
    <citation type="journal article" date="2017" name="ISME J.">
        <title>Potential for microbial H2 and metal transformations associated with novel bacteria and archaea in deep terrestrial subsurface sediments.</title>
        <authorList>
            <person name="Hernsdorf A.W."/>
            <person name="Amano Y."/>
            <person name="Miyakawa K."/>
            <person name="Ise K."/>
            <person name="Suzuki Y."/>
            <person name="Anantharaman K."/>
            <person name="Probst A."/>
            <person name="Burstein D."/>
            <person name="Thomas B.C."/>
            <person name="Banfield J.F."/>
        </authorList>
    </citation>
    <scope>NUCLEOTIDE SEQUENCE [LARGE SCALE GENOMIC DNA]</scope>
    <source>
        <strain evidence="2">HGW-Actinobacteria-3</strain>
    </source>
</reference>
<dbReference type="GO" id="GO:0003700">
    <property type="term" value="F:DNA-binding transcription factor activity"/>
    <property type="evidence" value="ECO:0007669"/>
    <property type="project" value="InterPro"/>
</dbReference>
<dbReference type="PANTHER" id="PTHR33933">
    <property type="entry name" value="NUCLEOTIDYLTRANSFERASE"/>
    <property type="match status" value="1"/>
</dbReference>